<sequence>MFSNSLKGREGDLSSKKPLHLPPTPALGLAPIVSFPFAPEIRAIRGDGESPQHLFHVIGRKTDYSYVTRQQAIETPASSQIALPAAWSQQHSRQPIKALSST</sequence>
<evidence type="ECO:0000313" key="2">
    <source>
        <dbReference type="EMBL" id="GFR74054.1"/>
    </source>
</evidence>
<name>A0AAV4FLH1_9GAST</name>
<dbReference type="EMBL" id="BMAT01004472">
    <property type="protein sequence ID" value="GFR74054.1"/>
    <property type="molecule type" value="Genomic_DNA"/>
</dbReference>
<proteinExistence type="predicted"/>
<protein>
    <submittedName>
        <fullName evidence="2">Uncharacterized protein</fullName>
    </submittedName>
</protein>
<evidence type="ECO:0000313" key="3">
    <source>
        <dbReference type="Proteomes" id="UP000762676"/>
    </source>
</evidence>
<keyword evidence="3" id="KW-1185">Reference proteome</keyword>
<accession>A0AAV4FLH1</accession>
<comment type="caution">
    <text evidence="2">The sequence shown here is derived from an EMBL/GenBank/DDBJ whole genome shotgun (WGS) entry which is preliminary data.</text>
</comment>
<reference evidence="2 3" key="1">
    <citation type="journal article" date="2021" name="Elife">
        <title>Chloroplast acquisition without the gene transfer in kleptoplastic sea slugs, Plakobranchus ocellatus.</title>
        <authorList>
            <person name="Maeda T."/>
            <person name="Takahashi S."/>
            <person name="Yoshida T."/>
            <person name="Shimamura S."/>
            <person name="Takaki Y."/>
            <person name="Nagai Y."/>
            <person name="Toyoda A."/>
            <person name="Suzuki Y."/>
            <person name="Arimoto A."/>
            <person name="Ishii H."/>
            <person name="Satoh N."/>
            <person name="Nishiyama T."/>
            <person name="Hasebe M."/>
            <person name="Maruyama T."/>
            <person name="Minagawa J."/>
            <person name="Obokata J."/>
            <person name="Shigenobu S."/>
        </authorList>
    </citation>
    <scope>NUCLEOTIDE SEQUENCE [LARGE SCALE GENOMIC DNA]</scope>
</reference>
<organism evidence="2 3">
    <name type="scientific">Elysia marginata</name>
    <dbReference type="NCBI Taxonomy" id="1093978"/>
    <lineage>
        <taxon>Eukaryota</taxon>
        <taxon>Metazoa</taxon>
        <taxon>Spiralia</taxon>
        <taxon>Lophotrochozoa</taxon>
        <taxon>Mollusca</taxon>
        <taxon>Gastropoda</taxon>
        <taxon>Heterobranchia</taxon>
        <taxon>Euthyneura</taxon>
        <taxon>Panpulmonata</taxon>
        <taxon>Sacoglossa</taxon>
        <taxon>Placobranchoidea</taxon>
        <taxon>Plakobranchidae</taxon>
        <taxon>Elysia</taxon>
    </lineage>
</organism>
<evidence type="ECO:0000256" key="1">
    <source>
        <dbReference type="SAM" id="MobiDB-lite"/>
    </source>
</evidence>
<dbReference type="Proteomes" id="UP000762676">
    <property type="component" value="Unassembled WGS sequence"/>
</dbReference>
<dbReference type="AlphaFoldDB" id="A0AAV4FLH1"/>
<feature type="region of interest" description="Disordered" evidence="1">
    <location>
        <begin position="1"/>
        <end position="23"/>
    </location>
</feature>
<gene>
    <name evidence="2" type="ORF">ElyMa_002153200</name>
</gene>